<reference evidence="5 6" key="1">
    <citation type="journal article" date="2020" name="Microorganisms">
        <title>Osmotic Adaptation and Compatible Solute Biosynthesis of Phototrophic Bacteria as Revealed from Genome Analyses.</title>
        <authorList>
            <person name="Imhoff J.F."/>
            <person name="Rahn T."/>
            <person name="Kunzel S."/>
            <person name="Keller A."/>
            <person name="Neulinger S.C."/>
        </authorList>
    </citation>
    <scope>NUCLEOTIDE SEQUENCE [LARGE SCALE GENOMIC DNA]</scope>
    <source>
        <strain evidence="5 6">DSM 25653</strain>
    </source>
</reference>
<dbReference type="SUPFAM" id="SSF103088">
    <property type="entry name" value="OmpA-like"/>
    <property type="match status" value="1"/>
</dbReference>
<evidence type="ECO:0000256" key="3">
    <source>
        <dbReference type="SAM" id="Phobius"/>
    </source>
</evidence>
<keyword evidence="1 3" id="KW-0472">Membrane</keyword>
<dbReference type="GO" id="GO:0016020">
    <property type="term" value="C:membrane"/>
    <property type="evidence" value="ECO:0007669"/>
    <property type="project" value="UniProtKB-UniRule"/>
</dbReference>
<evidence type="ECO:0000259" key="4">
    <source>
        <dbReference type="PROSITE" id="PS51123"/>
    </source>
</evidence>
<dbReference type="InterPro" id="IPR050330">
    <property type="entry name" value="Bact_OuterMem_StrucFunc"/>
</dbReference>
<accession>A0A9X1B429</accession>
<keyword evidence="2" id="KW-0175">Coiled coil</keyword>
<dbReference type="PROSITE" id="PS51123">
    <property type="entry name" value="OMPA_2"/>
    <property type="match status" value="1"/>
</dbReference>
<dbReference type="PANTHER" id="PTHR30329">
    <property type="entry name" value="STATOR ELEMENT OF FLAGELLAR MOTOR COMPLEX"/>
    <property type="match status" value="1"/>
</dbReference>
<dbReference type="NCBIfam" id="NF006543">
    <property type="entry name" value="PRK09039.1-2"/>
    <property type="match status" value="1"/>
</dbReference>
<evidence type="ECO:0000256" key="2">
    <source>
        <dbReference type="SAM" id="Coils"/>
    </source>
</evidence>
<feature type="transmembrane region" description="Helical" evidence="3">
    <location>
        <begin position="21"/>
        <end position="43"/>
    </location>
</feature>
<sequence length="342" mass="37966">MFTGIRRSSRTVNVWPGYVDALSALLMVVIFVLLIFTLAQFLLRQVVSDQEFALDLLSNRLAEVSEALGLSEERAEALNAQVALFSEQLAEVTDERDSLAAARDQDQLRLLALDALVASQQEALAQEQELTAEQRDQVALLNLQIAALRTQLQEVAGALAAAERDKAEQAEEITDLGERLNLALARQVNELERYRSEFFGRVKEALGETPDVRITGDRFVFQSELLFPSGEAALNPAGRAQLEQLAETLLEVAKLIPDEIDWVLRIDGHTDPQPLREGHRYASNWELSTARALSVVEFLASRGLPPERMVAAGFGEHRPAVVGDDATAYRRNRRIEIKLTSP</sequence>
<evidence type="ECO:0000313" key="6">
    <source>
        <dbReference type="Proteomes" id="UP001138768"/>
    </source>
</evidence>
<comment type="caution">
    <text evidence="5">The sequence shown here is derived from an EMBL/GenBank/DDBJ whole genome shotgun (WGS) entry which is preliminary data.</text>
</comment>
<dbReference type="InterPro" id="IPR036737">
    <property type="entry name" value="OmpA-like_sf"/>
</dbReference>
<feature type="domain" description="OmpA-like" evidence="4">
    <location>
        <begin position="215"/>
        <end position="342"/>
    </location>
</feature>
<dbReference type="PANTHER" id="PTHR30329:SF21">
    <property type="entry name" value="LIPOPROTEIN YIAD-RELATED"/>
    <property type="match status" value="1"/>
</dbReference>
<dbReference type="RefSeq" id="WP_200241450.1">
    <property type="nucleotide sequence ID" value="NZ_NRRY01000009.1"/>
</dbReference>
<keyword evidence="3" id="KW-0812">Transmembrane</keyword>
<dbReference type="Pfam" id="PF00691">
    <property type="entry name" value="OmpA"/>
    <property type="match status" value="1"/>
</dbReference>
<organism evidence="5 6">
    <name type="scientific">Lamprobacter modestohalophilus</name>
    <dbReference type="NCBI Taxonomy" id="1064514"/>
    <lineage>
        <taxon>Bacteria</taxon>
        <taxon>Pseudomonadati</taxon>
        <taxon>Pseudomonadota</taxon>
        <taxon>Gammaproteobacteria</taxon>
        <taxon>Chromatiales</taxon>
        <taxon>Chromatiaceae</taxon>
        <taxon>Lamprobacter</taxon>
    </lineage>
</organism>
<feature type="coiled-coil region" evidence="2">
    <location>
        <begin position="61"/>
        <end position="95"/>
    </location>
</feature>
<keyword evidence="6" id="KW-1185">Reference proteome</keyword>
<evidence type="ECO:0000313" key="5">
    <source>
        <dbReference type="EMBL" id="MBK1618316.1"/>
    </source>
</evidence>
<dbReference type="CDD" id="cd07185">
    <property type="entry name" value="OmpA_C-like"/>
    <property type="match status" value="1"/>
</dbReference>
<gene>
    <name evidence="5" type="ORF">CKO42_07655</name>
</gene>
<keyword evidence="3" id="KW-1133">Transmembrane helix</keyword>
<proteinExistence type="predicted"/>
<evidence type="ECO:0000256" key="1">
    <source>
        <dbReference type="PROSITE-ProRule" id="PRU00473"/>
    </source>
</evidence>
<dbReference type="AlphaFoldDB" id="A0A9X1B429"/>
<name>A0A9X1B429_9GAMM</name>
<protein>
    <recommendedName>
        <fullName evidence="4">OmpA-like domain-containing protein</fullName>
    </recommendedName>
</protein>
<dbReference type="Proteomes" id="UP001138768">
    <property type="component" value="Unassembled WGS sequence"/>
</dbReference>
<dbReference type="EMBL" id="NRRY01000009">
    <property type="protein sequence ID" value="MBK1618316.1"/>
    <property type="molecule type" value="Genomic_DNA"/>
</dbReference>
<feature type="coiled-coil region" evidence="2">
    <location>
        <begin position="145"/>
        <end position="197"/>
    </location>
</feature>
<dbReference type="Gene3D" id="3.30.1330.60">
    <property type="entry name" value="OmpA-like domain"/>
    <property type="match status" value="1"/>
</dbReference>
<dbReference type="InterPro" id="IPR006665">
    <property type="entry name" value="OmpA-like"/>
</dbReference>